<evidence type="ECO:0000313" key="6">
    <source>
        <dbReference type="EMBL" id="KIJ39669.1"/>
    </source>
</evidence>
<proteinExistence type="predicted"/>
<dbReference type="GO" id="GO:0046873">
    <property type="term" value="F:metal ion transmembrane transporter activity"/>
    <property type="evidence" value="ECO:0007669"/>
    <property type="project" value="InterPro"/>
</dbReference>
<keyword evidence="7" id="KW-1185">Reference proteome</keyword>
<evidence type="ECO:0000256" key="4">
    <source>
        <dbReference type="ARBA" id="ARBA00023136"/>
    </source>
</evidence>
<accession>A0A0C9UXP8</accession>
<evidence type="ECO:0000256" key="5">
    <source>
        <dbReference type="SAM" id="Phobius"/>
    </source>
</evidence>
<keyword evidence="2 5" id="KW-0812">Transmembrane</keyword>
<dbReference type="OrthoDB" id="448280at2759"/>
<feature type="transmembrane region" description="Helical" evidence="5">
    <location>
        <begin position="12"/>
        <end position="31"/>
    </location>
</feature>
<name>A0A0C9UXP8_SPHS4</name>
<comment type="subcellular location">
    <subcellularLocation>
        <location evidence="1">Membrane</location>
        <topology evidence="1">Multi-pass membrane protein</topology>
    </subcellularLocation>
</comment>
<reference evidence="6 7" key="1">
    <citation type="submission" date="2014-06" db="EMBL/GenBank/DDBJ databases">
        <title>Evolutionary Origins and Diversification of the Mycorrhizal Mutualists.</title>
        <authorList>
            <consortium name="DOE Joint Genome Institute"/>
            <consortium name="Mycorrhizal Genomics Consortium"/>
            <person name="Kohler A."/>
            <person name="Kuo A."/>
            <person name="Nagy L.G."/>
            <person name="Floudas D."/>
            <person name="Copeland A."/>
            <person name="Barry K.W."/>
            <person name="Cichocki N."/>
            <person name="Veneault-Fourrey C."/>
            <person name="LaButti K."/>
            <person name="Lindquist E.A."/>
            <person name="Lipzen A."/>
            <person name="Lundell T."/>
            <person name="Morin E."/>
            <person name="Murat C."/>
            <person name="Riley R."/>
            <person name="Ohm R."/>
            <person name="Sun H."/>
            <person name="Tunlid A."/>
            <person name="Henrissat B."/>
            <person name="Grigoriev I.V."/>
            <person name="Hibbett D.S."/>
            <person name="Martin F."/>
        </authorList>
    </citation>
    <scope>NUCLEOTIDE SEQUENCE [LARGE SCALE GENOMIC DNA]</scope>
    <source>
        <strain evidence="6 7">SS14</strain>
    </source>
</reference>
<feature type="non-terminal residue" evidence="6">
    <location>
        <position position="79"/>
    </location>
</feature>
<dbReference type="EMBL" id="KN837150">
    <property type="protein sequence ID" value="KIJ39669.1"/>
    <property type="molecule type" value="Genomic_DNA"/>
</dbReference>
<gene>
    <name evidence="6" type="ORF">M422DRAFT_174781</name>
</gene>
<evidence type="ECO:0000256" key="2">
    <source>
        <dbReference type="ARBA" id="ARBA00022692"/>
    </source>
</evidence>
<feature type="transmembrane region" description="Helical" evidence="5">
    <location>
        <begin position="46"/>
        <end position="68"/>
    </location>
</feature>
<keyword evidence="4 5" id="KW-0472">Membrane</keyword>
<evidence type="ECO:0000256" key="1">
    <source>
        <dbReference type="ARBA" id="ARBA00004141"/>
    </source>
</evidence>
<dbReference type="Pfam" id="PF02535">
    <property type="entry name" value="Zip"/>
    <property type="match status" value="1"/>
</dbReference>
<dbReference type="InterPro" id="IPR003689">
    <property type="entry name" value="ZIP"/>
</dbReference>
<sequence>MLTRWAGSFAKYFGSGVIIATAFIHFLAPAIDELTSPCLGVAWTEYPWALAISMGSVFGIFFLELTAFRWGSSKLASIG</sequence>
<evidence type="ECO:0000256" key="3">
    <source>
        <dbReference type="ARBA" id="ARBA00022989"/>
    </source>
</evidence>
<evidence type="ECO:0000313" key="7">
    <source>
        <dbReference type="Proteomes" id="UP000054279"/>
    </source>
</evidence>
<protein>
    <submittedName>
        <fullName evidence="6">Uncharacterized protein</fullName>
    </submittedName>
</protein>
<organism evidence="6 7">
    <name type="scientific">Sphaerobolus stellatus (strain SS14)</name>
    <dbReference type="NCBI Taxonomy" id="990650"/>
    <lineage>
        <taxon>Eukaryota</taxon>
        <taxon>Fungi</taxon>
        <taxon>Dikarya</taxon>
        <taxon>Basidiomycota</taxon>
        <taxon>Agaricomycotina</taxon>
        <taxon>Agaricomycetes</taxon>
        <taxon>Phallomycetidae</taxon>
        <taxon>Geastrales</taxon>
        <taxon>Sphaerobolaceae</taxon>
        <taxon>Sphaerobolus</taxon>
    </lineage>
</organism>
<dbReference type="AlphaFoldDB" id="A0A0C9UXP8"/>
<dbReference type="HOGENOM" id="CLU_2612691_0_0_1"/>
<dbReference type="Proteomes" id="UP000054279">
    <property type="component" value="Unassembled WGS sequence"/>
</dbReference>
<dbReference type="GO" id="GO:0016020">
    <property type="term" value="C:membrane"/>
    <property type="evidence" value="ECO:0007669"/>
    <property type="project" value="UniProtKB-SubCell"/>
</dbReference>
<keyword evidence="3 5" id="KW-1133">Transmembrane helix</keyword>